<organism evidence="3 4">
    <name type="scientific">Stenotrophomonas rhizophila</name>
    <dbReference type="NCBI Taxonomy" id="216778"/>
    <lineage>
        <taxon>Bacteria</taxon>
        <taxon>Pseudomonadati</taxon>
        <taxon>Pseudomonadota</taxon>
        <taxon>Gammaproteobacteria</taxon>
        <taxon>Lysobacterales</taxon>
        <taxon>Lysobacteraceae</taxon>
        <taxon>Stenotrophomonas</taxon>
    </lineage>
</organism>
<evidence type="ECO:0000256" key="1">
    <source>
        <dbReference type="SAM" id="SignalP"/>
    </source>
</evidence>
<keyword evidence="1" id="KW-0732">Signal</keyword>
<dbReference type="EMBL" id="RCDC01000004">
    <property type="protein sequence ID" value="RLK56169.1"/>
    <property type="molecule type" value="Genomic_DNA"/>
</dbReference>
<dbReference type="Pfam" id="PF07007">
    <property type="entry name" value="LprI"/>
    <property type="match status" value="1"/>
</dbReference>
<evidence type="ECO:0000259" key="2">
    <source>
        <dbReference type="Pfam" id="PF07007"/>
    </source>
</evidence>
<name>A0A498CE30_9GAMM</name>
<dbReference type="Proteomes" id="UP000274786">
    <property type="component" value="Unassembled WGS sequence"/>
</dbReference>
<dbReference type="InterPro" id="IPR009739">
    <property type="entry name" value="LprI-like_N"/>
</dbReference>
<feature type="chain" id="PRO_5019851858" evidence="1">
    <location>
        <begin position="22"/>
        <end position="158"/>
    </location>
</feature>
<feature type="signal peptide" evidence="1">
    <location>
        <begin position="1"/>
        <end position="21"/>
    </location>
</feature>
<dbReference type="Gene3D" id="1.20.1270.180">
    <property type="match status" value="1"/>
</dbReference>
<proteinExistence type="predicted"/>
<comment type="caution">
    <text evidence="3">The sequence shown here is derived from an EMBL/GenBank/DDBJ whole genome shotgun (WGS) entry which is preliminary data.</text>
</comment>
<dbReference type="AlphaFoldDB" id="A0A498CE30"/>
<accession>A0A498CE30</accession>
<evidence type="ECO:0000313" key="3">
    <source>
        <dbReference type="EMBL" id="RLK56169.1"/>
    </source>
</evidence>
<dbReference type="OrthoDB" id="7340239at2"/>
<protein>
    <submittedName>
        <fullName evidence="3">Uncharacterized protein YecT (DUF1311 family)</fullName>
    </submittedName>
</protein>
<feature type="domain" description="Lysozyme inhibitor LprI-like N-terminal" evidence="2">
    <location>
        <begin position="42"/>
        <end position="136"/>
    </location>
</feature>
<reference evidence="3 4" key="1">
    <citation type="submission" date="2018-10" db="EMBL/GenBank/DDBJ databases">
        <title>Comparative analysis of microorganisms from saline springs in Andes Mountain Range, Colombia.</title>
        <authorList>
            <person name="Rubin E."/>
        </authorList>
    </citation>
    <scope>NUCLEOTIDE SEQUENCE [LARGE SCALE GENOMIC DNA]</scope>
    <source>
        <strain evidence="3 4">USBA GBX 843</strain>
    </source>
</reference>
<gene>
    <name evidence="3" type="ORF">BCL79_0543</name>
</gene>
<evidence type="ECO:0000313" key="4">
    <source>
        <dbReference type="Proteomes" id="UP000274786"/>
    </source>
</evidence>
<sequence>MRMLPSLLLVCALAPVGATYAQAPKAAVRAVASPHTSDGMACDSPNQSQAGLNQCASNSAQRADAELNRIYANVLALNAQDPVFLERFKAAQRAWLVFRDAQIAARYPSPDDYGSVLPMCQSGDYEQLTLDRIKQLKAWVAGVEEGDVCAGSYPMSGR</sequence>